<dbReference type="EMBL" id="CP043529">
    <property type="protein sequence ID" value="QEW37863.1"/>
    <property type="molecule type" value="Genomic_DNA"/>
</dbReference>
<gene>
    <name evidence="1" type="ORF">VIC01_00327</name>
    <name evidence="2" type="ORF">VIC01_03463</name>
</gene>
<name>A0A5P3AXR3_PHOVU</name>
<evidence type="ECO:0000313" key="2">
    <source>
        <dbReference type="EMBL" id="QEW37863.1"/>
    </source>
</evidence>
<dbReference type="AlphaFoldDB" id="A0A5P3AXR3"/>
<protein>
    <submittedName>
        <fullName evidence="2">Uncharacterized protein</fullName>
    </submittedName>
</protein>
<sequence>MAFQRAILPAVLSWADKLVMIGKYWNTYLIACQCYIYYIAYTGAPS</sequence>
<reference evidence="2 3" key="1">
    <citation type="submission" date="2019-09" db="EMBL/GenBank/DDBJ databases">
        <title>Commensal-derived Metabolites Govern Vibrio cholerae Pathogenesis in Host.</title>
        <authorList>
            <person name="Yoon S.S."/>
            <person name="Yoon M.Y."/>
        </authorList>
    </citation>
    <scope>NUCLEOTIDE SEQUENCE [LARGE SCALE GENOMIC DNA]</scope>
    <source>
        <strain evidence="2 3">VIC01</strain>
    </source>
</reference>
<proteinExistence type="predicted"/>
<evidence type="ECO:0000313" key="1">
    <source>
        <dbReference type="EMBL" id="QEW34884.1"/>
    </source>
</evidence>
<evidence type="ECO:0000313" key="3">
    <source>
        <dbReference type="Proteomes" id="UP000326091"/>
    </source>
</evidence>
<accession>A0A5P3AXR3</accession>
<dbReference type="EMBL" id="CP043529">
    <property type="protein sequence ID" value="QEW34884.1"/>
    <property type="molecule type" value="Genomic_DNA"/>
</dbReference>
<dbReference type="Proteomes" id="UP000326091">
    <property type="component" value="Chromosome"/>
</dbReference>
<organism evidence="2 3">
    <name type="scientific">Phocaeicola vulgatus</name>
    <name type="common">Bacteroides vulgatus</name>
    <dbReference type="NCBI Taxonomy" id="821"/>
    <lineage>
        <taxon>Bacteria</taxon>
        <taxon>Pseudomonadati</taxon>
        <taxon>Bacteroidota</taxon>
        <taxon>Bacteroidia</taxon>
        <taxon>Bacteroidales</taxon>
        <taxon>Bacteroidaceae</taxon>
        <taxon>Phocaeicola</taxon>
    </lineage>
</organism>